<dbReference type="Proteomes" id="UP000008311">
    <property type="component" value="Unassembled WGS sequence"/>
</dbReference>
<sequence>MQTSLHRSPFALLGVTTRDKADKIIEQAEEKSLFLDSDVCTKARSDLTTVRNRLATEIRWLPGVAPNRALGLLDALTNNIESLKDDTSLPPLANANILAAAFEILDPNMAASDWQDWIMDFAYTVDLIDADDVLSEINADRTLSGFSEVKGKEQIEEELDDRRHFYTESIKAALDKLDLMKLVE</sequence>
<protein>
    <submittedName>
        <fullName evidence="1">Uncharacterized protein</fullName>
    </submittedName>
</protein>
<dbReference type="AlphaFoldDB" id="B9TJ84"/>
<dbReference type="InParanoid" id="B9TJ84"/>
<keyword evidence="2" id="KW-1185">Reference proteome</keyword>
<name>B9TJ84_RICCO</name>
<feature type="non-terminal residue" evidence="1">
    <location>
        <position position="184"/>
    </location>
</feature>
<gene>
    <name evidence="1" type="ORF">RCOM_1809710</name>
</gene>
<evidence type="ECO:0000313" key="1">
    <source>
        <dbReference type="EMBL" id="EEF24079.1"/>
    </source>
</evidence>
<proteinExistence type="predicted"/>
<evidence type="ECO:0000313" key="2">
    <source>
        <dbReference type="Proteomes" id="UP000008311"/>
    </source>
</evidence>
<organism evidence="1 2">
    <name type="scientific">Ricinus communis</name>
    <name type="common">Castor bean</name>
    <dbReference type="NCBI Taxonomy" id="3988"/>
    <lineage>
        <taxon>Eukaryota</taxon>
        <taxon>Viridiplantae</taxon>
        <taxon>Streptophyta</taxon>
        <taxon>Embryophyta</taxon>
        <taxon>Tracheophyta</taxon>
        <taxon>Spermatophyta</taxon>
        <taxon>Magnoliopsida</taxon>
        <taxon>eudicotyledons</taxon>
        <taxon>Gunneridae</taxon>
        <taxon>Pentapetalae</taxon>
        <taxon>rosids</taxon>
        <taxon>fabids</taxon>
        <taxon>Malpighiales</taxon>
        <taxon>Euphorbiaceae</taxon>
        <taxon>Acalyphoideae</taxon>
        <taxon>Acalypheae</taxon>
        <taxon>Ricinus</taxon>
    </lineage>
</organism>
<accession>B9TJ84</accession>
<dbReference type="EMBL" id="EQ983550">
    <property type="protein sequence ID" value="EEF24079.1"/>
    <property type="molecule type" value="Genomic_DNA"/>
</dbReference>
<reference evidence="2" key="1">
    <citation type="journal article" date="2010" name="Nat. Biotechnol.">
        <title>Draft genome sequence of the oilseed species Ricinus communis.</title>
        <authorList>
            <person name="Chan A.P."/>
            <person name="Crabtree J."/>
            <person name="Zhao Q."/>
            <person name="Lorenzi H."/>
            <person name="Orvis J."/>
            <person name="Puiu D."/>
            <person name="Melake-Berhan A."/>
            <person name="Jones K.M."/>
            <person name="Redman J."/>
            <person name="Chen G."/>
            <person name="Cahoon E.B."/>
            <person name="Gedil M."/>
            <person name="Stanke M."/>
            <person name="Haas B.J."/>
            <person name="Wortman J.R."/>
            <person name="Fraser-Liggett C.M."/>
            <person name="Ravel J."/>
            <person name="Rabinowicz P.D."/>
        </authorList>
    </citation>
    <scope>NUCLEOTIDE SEQUENCE [LARGE SCALE GENOMIC DNA]</scope>
    <source>
        <strain evidence="2">cv. Hale</strain>
    </source>
</reference>